<feature type="chain" id="PRO_5025565149" description="Secreted protein" evidence="1">
    <location>
        <begin position="20"/>
        <end position="73"/>
    </location>
</feature>
<evidence type="ECO:0000313" key="2">
    <source>
        <dbReference type="EMBL" id="KAF2220880.1"/>
    </source>
</evidence>
<feature type="signal peptide" evidence="1">
    <location>
        <begin position="1"/>
        <end position="19"/>
    </location>
</feature>
<evidence type="ECO:0000313" key="3">
    <source>
        <dbReference type="Proteomes" id="UP000799538"/>
    </source>
</evidence>
<dbReference type="AlphaFoldDB" id="A0A6A6G643"/>
<dbReference type="EMBL" id="ML992511">
    <property type="protein sequence ID" value="KAF2220880.1"/>
    <property type="molecule type" value="Genomic_DNA"/>
</dbReference>
<accession>A0A6A6G643</accession>
<name>A0A6A6G643_9PEZI</name>
<proteinExistence type="predicted"/>
<keyword evidence="3" id="KW-1185">Reference proteome</keyword>
<reference evidence="3" key="1">
    <citation type="journal article" date="2020" name="Stud. Mycol.">
        <title>101 Dothideomycetes genomes: A test case for predicting lifestyles and emergence of pathogens.</title>
        <authorList>
            <person name="Haridas S."/>
            <person name="Albert R."/>
            <person name="Binder M."/>
            <person name="Bloem J."/>
            <person name="LaButti K."/>
            <person name="Salamov A."/>
            <person name="Andreopoulos B."/>
            <person name="Baker S."/>
            <person name="Barry K."/>
            <person name="Bills G."/>
            <person name="Bluhm B."/>
            <person name="Cannon C."/>
            <person name="Castanera R."/>
            <person name="Culley D."/>
            <person name="Daum C."/>
            <person name="Ezra D."/>
            <person name="Gonzalez J."/>
            <person name="Henrissat B."/>
            <person name="Kuo A."/>
            <person name="Liang C."/>
            <person name="Lipzen A."/>
            <person name="Lutzoni F."/>
            <person name="Magnuson J."/>
            <person name="Mondo S."/>
            <person name="Nolan M."/>
            <person name="Ohm R."/>
            <person name="Pangilinan J."/>
            <person name="Park H.-J."/>
            <person name="Ramirez L."/>
            <person name="Alfaro M."/>
            <person name="Sun H."/>
            <person name="Tritt A."/>
            <person name="Yoshinaga Y."/>
            <person name="Zwiers L.-H."/>
            <person name="Turgeon B."/>
            <person name="Goodwin S."/>
            <person name="Spatafora J."/>
            <person name="Crous P."/>
            <person name="Grigoriev I."/>
        </authorList>
    </citation>
    <scope>NUCLEOTIDE SEQUENCE [LARGE SCALE GENOMIC DNA]</scope>
    <source>
        <strain evidence="3">CECT 20119</strain>
    </source>
</reference>
<dbReference type="Proteomes" id="UP000799538">
    <property type="component" value="Unassembled WGS sequence"/>
</dbReference>
<evidence type="ECO:0000256" key="1">
    <source>
        <dbReference type="SAM" id="SignalP"/>
    </source>
</evidence>
<sequence>MHKPAWTLTHGCISRLLVALNLGRSCIVNLIRHGASDLLFCSLVDSEIERRLRSCDIAQTGPTNRLKTRGKEK</sequence>
<evidence type="ECO:0008006" key="4">
    <source>
        <dbReference type="Google" id="ProtNLM"/>
    </source>
</evidence>
<organism evidence="2 3">
    <name type="scientific">Elsinoe ampelina</name>
    <dbReference type="NCBI Taxonomy" id="302913"/>
    <lineage>
        <taxon>Eukaryota</taxon>
        <taxon>Fungi</taxon>
        <taxon>Dikarya</taxon>
        <taxon>Ascomycota</taxon>
        <taxon>Pezizomycotina</taxon>
        <taxon>Dothideomycetes</taxon>
        <taxon>Dothideomycetidae</taxon>
        <taxon>Myriangiales</taxon>
        <taxon>Elsinoaceae</taxon>
        <taxon>Elsinoe</taxon>
    </lineage>
</organism>
<protein>
    <recommendedName>
        <fullName evidence="4">Secreted protein</fullName>
    </recommendedName>
</protein>
<keyword evidence="1" id="KW-0732">Signal</keyword>
<dbReference type="OrthoDB" id="10397554at2759"/>
<gene>
    <name evidence="2" type="ORF">BDZ85DRAFT_265922</name>
</gene>